<dbReference type="eggNOG" id="KOG1238">
    <property type="taxonomic scope" value="Eukaryota"/>
</dbReference>
<dbReference type="VEuPathDB" id="FungiDB:MPH_08292"/>
<feature type="chain" id="PRO_5003863420" evidence="6">
    <location>
        <begin position="17"/>
        <end position="629"/>
    </location>
</feature>
<evidence type="ECO:0000259" key="8">
    <source>
        <dbReference type="PROSITE" id="PS00624"/>
    </source>
</evidence>
<evidence type="ECO:0000256" key="1">
    <source>
        <dbReference type="ARBA" id="ARBA00010790"/>
    </source>
</evidence>
<evidence type="ECO:0000313" key="10">
    <source>
        <dbReference type="Proteomes" id="UP000007129"/>
    </source>
</evidence>
<dbReference type="GO" id="GO:0016614">
    <property type="term" value="F:oxidoreductase activity, acting on CH-OH group of donors"/>
    <property type="evidence" value="ECO:0007669"/>
    <property type="project" value="InterPro"/>
</dbReference>
<dbReference type="GO" id="GO:0044550">
    <property type="term" value="P:secondary metabolite biosynthetic process"/>
    <property type="evidence" value="ECO:0007669"/>
    <property type="project" value="TreeGrafter"/>
</dbReference>
<proteinExistence type="inferred from homology"/>
<dbReference type="HOGENOM" id="CLU_002865_6_3_1"/>
<feature type="signal peptide" evidence="6">
    <location>
        <begin position="1"/>
        <end position="16"/>
    </location>
</feature>
<dbReference type="AlphaFoldDB" id="K2QXG7"/>
<evidence type="ECO:0000256" key="3">
    <source>
        <dbReference type="PIRSR" id="PIRSR000137-1"/>
    </source>
</evidence>
<reference evidence="9 10" key="1">
    <citation type="journal article" date="2012" name="BMC Genomics">
        <title>Tools to kill: Genome of one of the most destructive plant pathogenic fungi Macrophomina phaseolina.</title>
        <authorList>
            <person name="Islam M.S."/>
            <person name="Haque M.S."/>
            <person name="Islam M.M."/>
            <person name="Emdad E.M."/>
            <person name="Halim A."/>
            <person name="Hossen Q.M.M."/>
            <person name="Hossain M.Z."/>
            <person name="Ahmed B."/>
            <person name="Rahim S."/>
            <person name="Rahman M.S."/>
            <person name="Alam M.M."/>
            <person name="Hou S."/>
            <person name="Wan X."/>
            <person name="Saito J.A."/>
            <person name="Alam M."/>
        </authorList>
    </citation>
    <scope>NUCLEOTIDE SEQUENCE [LARGE SCALE GENOMIC DNA]</scope>
    <source>
        <strain evidence="9 10">MS6</strain>
    </source>
</reference>
<dbReference type="Pfam" id="PF00732">
    <property type="entry name" value="GMC_oxred_N"/>
    <property type="match status" value="1"/>
</dbReference>
<accession>K2QXG7</accession>
<dbReference type="InterPro" id="IPR036188">
    <property type="entry name" value="FAD/NAD-bd_sf"/>
</dbReference>
<dbReference type="GO" id="GO:0050660">
    <property type="term" value="F:flavin adenine dinucleotide binding"/>
    <property type="evidence" value="ECO:0007669"/>
    <property type="project" value="InterPro"/>
</dbReference>
<comment type="caution">
    <text evidence="9">The sequence shown here is derived from an EMBL/GenBank/DDBJ whole genome shotgun (WGS) entry which is preliminary data.</text>
</comment>
<keyword evidence="4 5" id="KW-0274">FAD</keyword>
<dbReference type="InterPro" id="IPR000172">
    <property type="entry name" value="GMC_OxRdtase_N"/>
</dbReference>
<keyword evidence="6" id="KW-0732">Signal</keyword>
<sequence length="629" mass="67277">MRISILLLSFCSQGLAAPQLFGPLVDVLGNVIGGKGFVDTALGALGGAVGITATYDYVVVGGGTAGNTIGVRLAEAGYSVAIIEAGGYYQVGKPLLTTSPAGDVFNIGMSMSDASPLVDWMFETQPQDGANGRKFHYARGKCLGGSSALNFMIYQRGTAQCYDQWAKTLGDDSWNWANTQKHFRNSFTFTAPNNAKRGANVTTRYNPSAFNSGTSGPVQVGYTNFVSAAATWLEKGMAAVGIKSINDFNSGSLLGGAYLTTTIRPSDATRSGSDQFITRAKSNPKLKVYIKTLAKKINFDGNKKATGISVDTGGIKYNINARKEVIVSAGAFQSPQLLMVSGIGPASYLQSFGIKVLSDLSGVGQNMWDHIMFGPSYQVNLITLNKVIKDPAYAAKRLTDYISTQTGELSSNVVEYLGWEKISKLSGYSESLSAETQEQLSQFPDDWPEAEWLTINSYIEDFLTPVADVARQSAQHATILGAIVAPTSRGNVTLASADTKDLPLINPNWLTTTSDIELAIAMYKRMREIWATDAMAPVVLGGGEAYPGLASVQSDDEIHEQIKKSLTTVWHAACTCRMGRQGEEGAVLDAKARVFGVRGVRVVDASSFPTLPPGHPQSTVCELRPFLAS</sequence>
<evidence type="ECO:0000259" key="7">
    <source>
        <dbReference type="PROSITE" id="PS00623"/>
    </source>
</evidence>
<dbReference type="EMBL" id="AHHD01000346">
    <property type="protein sequence ID" value="EKG14536.1"/>
    <property type="molecule type" value="Genomic_DNA"/>
</dbReference>
<feature type="binding site" evidence="4">
    <location>
        <begin position="570"/>
        <end position="571"/>
    </location>
    <ligand>
        <name>FAD</name>
        <dbReference type="ChEBI" id="CHEBI:57692"/>
    </ligand>
</feature>
<keyword evidence="2" id="KW-0325">Glycoprotein</keyword>
<dbReference type="InParanoid" id="K2QXG7"/>
<protein>
    <submittedName>
        <fullName evidence="9">Glucose-methanol-choline oxidoreductase</fullName>
    </submittedName>
</protein>
<evidence type="ECO:0000256" key="4">
    <source>
        <dbReference type="PIRSR" id="PIRSR000137-2"/>
    </source>
</evidence>
<dbReference type="OrthoDB" id="269227at2759"/>
<keyword evidence="5" id="KW-0285">Flavoprotein</keyword>
<dbReference type="Pfam" id="PF05199">
    <property type="entry name" value="GMC_oxred_C"/>
    <property type="match status" value="1"/>
</dbReference>
<evidence type="ECO:0000313" key="9">
    <source>
        <dbReference type="EMBL" id="EKG14536.1"/>
    </source>
</evidence>
<organism evidence="9 10">
    <name type="scientific">Macrophomina phaseolina (strain MS6)</name>
    <name type="common">Charcoal rot fungus</name>
    <dbReference type="NCBI Taxonomy" id="1126212"/>
    <lineage>
        <taxon>Eukaryota</taxon>
        <taxon>Fungi</taxon>
        <taxon>Dikarya</taxon>
        <taxon>Ascomycota</taxon>
        <taxon>Pezizomycotina</taxon>
        <taxon>Dothideomycetes</taxon>
        <taxon>Dothideomycetes incertae sedis</taxon>
        <taxon>Botryosphaeriales</taxon>
        <taxon>Botryosphaeriaceae</taxon>
        <taxon>Macrophomina</taxon>
    </lineage>
</organism>
<dbReference type="PANTHER" id="PTHR11552:SF138">
    <property type="entry name" value="DEHYDROGENASE PKFF-RELATED"/>
    <property type="match status" value="1"/>
</dbReference>
<evidence type="ECO:0000256" key="5">
    <source>
        <dbReference type="RuleBase" id="RU003968"/>
    </source>
</evidence>
<gene>
    <name evidence="9" type="ORF">MPH_08292</name>
</gene>
<dbReference type="PROSITE" id="PS00623">
    <property type="entry name" value="GMC_OXRED_1"/>
    <property type="match status" value="1"/>
</dbReference>
<dbReference type="SUPFAM" id="SSF51905">
    <property type="entry name" value="FAD/NAD(P)-binding domain"/>
    <property type="match status" value="1"/>
</dbReference>
<dbReference type="PANTHER" id="PTHR11552">
    <property type="entry name" value="GLUCOSE-METHANOL-CHOLINE GMC OXIDOREDUCTASE"/>
    <property type="match status" value="1"/>
</dbReference>
<dbReference type="Gene3D" id="3.30.560.10">
    <property type="entry name" value="Glucose Oxidase, domain 3"/>
    <property type="match status" value="1"/>
</dbReference>
<dbReference type="InterPro" id="IPR012132">
    <property type="entry name" value="GMC_OxRdtase"/>
</dbReference>
<dbReference type="InterPro" id="IPR007867">
    <property type="entry name" value="GMC_OxRtase_C"/>
</dbReference>
<feature type="domain" description="Glucose-methanol-choline oxidoreductase N-terminal" evidence="7">
    <location>
        <begin position="140"/>
        <end position="163"/>
    </location>
</feature>
<feature type="active site" description="Proton acceptor" evidence="3">
    <location>
        <position position="615"/>
    </location>
</feature>
<evidence type="ECO:0000256" key="2">
    <source>
        <dbReference type="ARBA" id="ARBA00023180"/>
    </source>
</evidence>
<name>K2QXG7_MACPH</name>
<feature type="active site" description="Proton donor" evidence="3">
    <location>
        <position position="571"/>
    </location>
</feature>
<dbReference type="Gene3D" id="3.50.50.60">
    <property type="entry name" value="FAD/NAD(P)-binding domain"/>
    <property type="match status" value="1"/>
</dbReference>
<dbReference type="SUPFAM" id="SSF54373">
    <property type="entry name" value="FAD-linked reductases, C-terminal domain"/>
    <property type="match status" value="1"/>
</dbReference>
<feature type="binding site" evidence="4">
    <location>
        <begin position="616"/>
        <end position="617"/>
    </location>
    <ligand>
        <name>FAD</name>
        <dbReference type="ChEBI" id="CHEBI:57692"/>
    </ligand>
</feature>
<dbReference type="STRING" id="1126212.K2QXG7"/>
<feature type="domain" description="Glucose-methanol-choline oxidoreductase N-terminal" evidence="8">
    <location>
        <begin position="330"/>
        <end position="344"/>
    </location>
</feature>
<dbReference type="PROSITE" id="PS00624">
    <property type="entry name" value="GMC_OXRED_2"/>
    <property type="match status" value="1"/>
</dbReference>
<evidence type="ECO:0000256" key="6">
    <source>
        <dbReference type="SAM" id="SignalP"/>
    </source>
</evidence>
<comment type="similarity">
    <text evidence="1 5">Belongs to the GMC oxidoreductase family.</text>
</comment>
<dbReference type="Proteomes" id="UP000007129">
    <property type="component" value="Unassembled WGS sequence"/>
</dbReference>
<comment type="cofactor">
    <cofactor evidence="4">
        <name>FAD</name>
        <dbReference type="ChEBI" id="CHEBI:57692"/>
    </cofactor>
</comment>
<dbReference type="PIRSF" id="PIRSF000137">
    <property type="entry name" value="Alcohol_oxidase"/>
    <property type="match status" value="1"/>
</dbReference>